<evidence type="ECO:0000313" key="3">
    <source>
        <dbReference type="EMBL" id="KAF0774458.1"/>
    </source>
</evidence>
<evidence type="ECO:0000256" key="1">
    <source>
        <dbReference type="SAM" id="MobiDB-lite"/>
    </source>
</evidence>
<feature type="domain" description="Reverse transcriptase Ty1/copia-type" evidence="2">
    <location>
        <begin position="274"/>
        <end position="347"/>
    </location>
</feature>
<dbReference type="Pfam" id="PF07727">
    <property type="entry name" value="RVT_2"/>
    <property type="match status" value="2"/>
</dbReference>
<dbReference type="SUPFAM" id="SSF56672">
    <property type="entry name" value="DNA/RNA polymerases"/>
    <property type="match status" value="1"/>
</dbReference>
<comment type="caution">
    <text evidence="3">The sequence shown here is derived from an EMBL/GenBank/DDBJ whole genome shotgun (WGS) entry which is preliminary data.</text>
</comment>
<name>A0A6A5ABH2_APHAT</name>
<gene>
    <name evidence="3" type="ORF">AaE_001839</name>
</gene>
<feature type="region of interest" description="Disordered" evidence="1">
    <location>
        <begin position="1"/>
        <end position="24"/>
    </location>
</feature>
<protein>
    <recommendedName>
        <fullName evidence="2">Reverse transcriptase Ty1/copia-type domain-containing protein</fullName>
    </recommendedName>
</protein>
<reference evidence="3 4" key="1">
    <citation type="submission" date="2019-06" db="EMBL/GenBank/DDBJ databases">
        <title>Genomics analysis of Aphanomyces spp. identifies a new class of oomycete effector associated with host adaptation.</title>
        <authorList>
            <person name="Gaulin E."/>
        </authorList>
    </citation>
    <scope>NUCLEOTIDE SEQUENCE [LARGE SCALE GENOMIC DNA]</scope>
    <source>
        <strain evidence="3 4">E</strain>
    </source>
</reference>
<accession>A0A6A5ABH2</accession>
<dbReference type="InterPro" id="IPR043502">
    <property type="entry name" value="DNA/RNA_pol_sf"/>
</dbReference>
<feature type="non-terminal residue" evidence="3">
    <location>
        <position position="411"/>
    </location>
</feature>
<evidence type="ECO:0000313" key="4">
    <source>
        <dbReference type="Proteomes" id="UP000469452"/>
    </source>
</evidence>
<proteinExistence type="predicted"/>
<dbReference type="EMBL" id="VJMI01003752">
    <property type="protein sequence ID" value="KAF0774458.1"/>
    <property type="molecule type" value="Genomic_DNA"/>
</dbReference>
<dbReference type="Proteomes" id="UP000469452">
    <property type="component" value="Unassembled WGS sequence"/>
</dbReference>
<dbReference type="AlphaFoldDB" id="A0A6A5ABH2"/>
<feature type="domain" description="Reverse transcriptase Ty1/copia-type" evidence="2">
    <location>
        <begin position="77"/>
        <end position="258"/>
    </location>
</feature>
<evidence type="ECO:0000259" key="2">
    <source>
        <dbReference type="Pfam" id="PF07727"/>
    </source>
</evidence>
<dbReference type="InterPro" id="IPR013103">
    <property type="entry name" value="RVT_2"/>
</dbReference>
<sequence>MTKRKFPTRVTEAEEIERRRSHQFQDLKGPQFQWEFPPWPLKKHQVCRPKSTQVKSSKSKIHRNLATNPPQRPRIKRYGLDYLEIFAPVLRYNTLRLVLFLVALHSWKIRQMDVKTAFLNGNLDEDTEIYMAQPSNFVVPGMEDQVCKLQKAIYGLKQAPRCWYLTLHQYLVEIGFQRCVKEVCLYVKRVGDFMVLLTVYACDALKKRFEMTDLGELKSILGIQVEVKDKVVTMSQQGYVEVLLEKFNMVDSKPVSTPENSDLIELANLTCIFNKFDAVGRLTKYKVRLVIKGFLQRYGLDYLEIFAPVLRYNTLRLVLFLVALHSWKIRQMDVKTAFLNGNLDEDNLLANEVIAIVDVLGAAMMLWVLGQSNASLIVFPNRNRYAIFEFAELLQKCFHPQCLLRGFRETH</sequence>
<organism evidence="3 4">
    <name type="scientific">Aphanomyces astaci</name>
    <name type="common">Crayfish plague agent</name>
    <dbReference type="NCBI Taxonomy" id="112090"/>
    <lineage>
        <taxon>Eukaryota</taxon>
        <taxon>Sar</taxon>
        <taxon>Stramenopiles</taxon>
        <taxon>Oomycota</taxon>
        <taxon>Saprolegniomycetes</taxon>
        <taxon>Saprolegniales</taxon>
        <taxon>Verrucalvaceae</taxon>
        <taxon>Aphanomyces</taxon>
    </lineage>
</organism>